<organism evidence="1 2">
    <name type="scientific">Agrobacterium vitis</name>
    <name type="common">Rhizobium vitis</name>
    <dbReference type="NCBI Taxonomy" id="373"/>
    <lineage>
        <taxon>Bacteria</taxon>
        <taxon>Pseudomonadati</taxon>
        <taxon>Pseudomonadota</taxon>
        <taxon>Alphaproteobacteria</taxon>
        <taxon>Hyphomicrobiales</taxon>
        <taxon>Rhizobiaceae</taxon>
        <taxon>Rhizobium/Agrobacterium group</taxon>
        <taxon>Agrobacterium</taxon>
    </lineage>
</organism>
<dbReference type="RefSeq" id="WP_156542047.1">
    <property type="nucleotide sequence ID" value="NZ_AP023268.1"/>
</dbReference>
<proteinExistence type="predicted"/>
<dbReference type="EMBL" id="WPHU01000010">
    <property type="protein sequence ID" value="MVA58900.1"/>
    <property type="molecule type" value="Genomic_DNA"/>
</dbReference>
<name>A0A6A9UVG9_AGRVI</name>
<evidence type="ECO:0000313" key="2">
    <source>
        <dbReference type="Proteomes" id="UP000440716"/>
    </source>
</evidence>
<dbReference type="AlphaFoldDB" id="A0A6A9UVG9"/>
<reference evidence="1 2" key="1">
    <citation type="submission" date="2019-12" db="EMBL/GenBank/DDBJ databases">
        <title>Whole-genome sequencing of Allorhizobium vitis.</title>
        <authorList>
            <person name="Gan H.M."/>
            <person name="Szegedi E."/>
            <person name="Burr T."/>
            <person name="Savka M.A."/>
        </authorList>
    </citation>
    <scope>NUCLEOTIDE SEQUENCE [LARGE SCALE GENOMIC DNA]</scope>
    <source>
        <strain evidence="1 2">CG415</strain>
    </source>
</reference>
<accession>A0A6A9UVG9</accession>
<evidence type="ECO:0000313" key="1">
    <source>
        <dbReference type="EMBL" id="MVA58900.1"/>
    </source>
</evidence>
<dbReference type="Proteomes" id="UP000440716">
    <property type="component" value="Unassembled WGS sequence"/>
</dbReference>
<protein>
    <submittedName>
        <fullName evidence="1">Uncharacterized protein</fullName>
    </submittedName>
</protein>
<comment type="caution">
    <text evidence="1">The sequence shown here is derived from an EMBL/GenBank/DDBJ whole genome shotgun (WGS) entry which is preliminary data.</text>
</comment>
<gene>
    <name evidence="1" type="ORF">GOZ88_22590</name>
</gene>
<sequence length="52" mass="5696">MRKMHVFISIMLGLAVPTVGYLVNGSIGLEFIVLGAIIGLAYWYWGPLGLPF</sequence>